<reference evidence="4 5" key="1">
    <citation type="submission" date="2018-08" db="EMBL/GenBank/DDBJ databases">
        <title>Complete genome of the Arcobacter marinus type strain JCM 15502.</title>
        <authorList>
            <person name="Miller W.G."/>
            <person name="Yee E."/>
            <person name="Huynh S."/>
            <person name="Parker C.T."/>
        </authorList>
    </citation>
    <scope>NUCLEOTIDE SEQUENCE [LARGE SCALE GENOMIC DNA]</scope>
    <source>
        <strain evidence="4 5">JCM 15502</strain>
    </source>
</reference>
<dbReference type="HAMAP" id="MF_00023">
    <property type="entry name" value="SmpB"/>
    <property type="match status" value="1"/>
</dbReference>
<dbReference type="SUPFAM" id="SSF74982">
    <property type="entry name" value="Small protein B (SmpB)"/>
    <property type="match status" value="1"/>
</dbReference>
<keyword evidence="2 3" id="KW-0694">RNA-binding</keyword>
<evidence type="ECO:0000256" key="3">
    <source>
        <dbReference type="HAMAP-Rule" id="MF_00023"/>
    </source>
</evidence>
<name>A0A347THM3_9BACT</name>
<organism evidence="4 5">
    <name type="scientific">Malaciobacter marinus</name>
    <dbReference type="NCBI Taxonomy" id="505249"/>
    <lineage>
        <taxon>Bacteria</taxon>
        <taxon>Pseudomonadati</taxon>
        <taxon>Campylobacterota</taxon>
        <taxon>Epsilonproteobacteria</taxon>
        <taxon>Campylobacterales</taxon>
        <taxon>Arcobacteraceae</taxon>
        <taxon>Malaciobacter</taxon>
    </lineage>
</organism>
<dbReference type="Pfam" id="PF01668">
    <property type="entry name" value="SmpB"/>
    <property type="match status" value="1"/>
</dbReference>
<dbReference type="EMBL" id="CP032101">
    <property type="protein sequence ID" value="AXX86101.1"/>
    <property type="molecule type" value="Genomic_DNA"/>
</dbReference>
<comment type="function">
    <text evidence="3">Required for rescue of stalled ribosomes mediated by trans-translation. Binds to transfer-messenger RNA (tmRNA), required for stable association of tmRNA with ribosomes. tmRNA and SmpB together mimic tRNA shape, replacing the anticodon stem-loop with SmpB. tmRNA is encoded by the ssrA gene; the 2 termini fold to resemble tRNA(Ala) and it encodes a 'tag peptide', a short internal open reading frame. During trans-translation Ala-aminoacylated tmRNA acts like a tRNA, entering the A-site of stalled ribosomes, displacing the stalled mRNA. The ribosome then switches to translate the ORF on the tmRNA; the nascent peptide is terminated with the 'tag peptide' encoded by the tmRNA and targeted for degradation. The ribosome is freed to recommence translation, which seems to be the essential function of trans-translation.</text>
</comment>
<sequence length="156" mass="18283">MAKEKSKNLEFKNKKAFHDYFILDKYEAGVVLEGSEVKALREGRANLKDSFVRIIKGEVFILNMHISHLSTTHSTYRPDERRSRKLLLNKKEIEKMFTKVTKDGVTLVPLKMYFNSKNVVKILIATAQGKKLHDKREDLKRKTMQRETQQALKNFK</sequence>
<protein>
    <recommendedName>
        <fullName evidence="3">SsrA-binding protein</fullName>
    </recommendedName>
    <alternativeName>
        <fullName evidence="3">Small protein B</fullName>
    </alternativeName>
</protein>
<comment type="similarity">
    <text evidence="3">Belongs to the SmpB family.</text>
</comment>
<evidence type="ECO:0000313" key="4">
    <source>
        <dbReference type="EMBL" id="AXX86101.1"/>
    </source>
</evidence>
<comment type="subcellular location">
    <subcellularLocation>
        <location evidence="3">Cytoplasm</location>
    </subcellularLocation>
    <text evidence="3">The tmRNA-SmpB complex associates with stalled 70S ribosomes.</text>
</comment>
<dbReference type="GO" id="GO:0005829">
    <property type="term" value="C:cytosol"/>
    <property type="evidence" value="ECO:0007669"/>
    <property type="project" value="TreeGrafter"/>
</dbReference>
<evidence type="ECO:0000256" key="1">
    <source>
        <dbReference type="ARBA" id="ARBA00022490"/>
    </source>
</evidence>
<dbReference type="NCBIfam" id="NF003843">
    <property type="entry name" value="PRK05422.1"/>
    <property type="match status" value="1"/>
</dbReference>
<gene>
    <name evidence="3 4" type="primary">smpB</name>
    <name evidence="4" type="ORF">AMRN_0331</name>
</gene>
<dbReference type="GO" id="GO:0003723">
    <property type="term" value="F:RNA binding"/>
    <property type="evidence" value="ECO:0007669"/>
    <property type="project" value="UniProtKB-UniRule"/>
</dbReference>
<dbReference type="InterPro" id="IPR023620">
    <property type="entry name" value="SmpB"/>
</dbReference>
<dbReference type="InterPro" id="IPR000037">
    <property type="entry name" value="SsrA-bd_prot"/>
</dbReference>
<dbReference type="CDD" id="cd09294">
    <property type="entry name" value="SmpB"/>
    <property type="match status" value="1"/>
</dbReference>
<dbReference type="InterPro" id="IPR020081">
    <property type="entry name" value="SsrA-bd_prot_CS"/>
</dbReference>
<dbReference type="Proteomes" id="UP000264693">
    <property type="component" value="Chromosome"/>
</dbReference>
<proteinExistence type="inferred from homology"/>
<dbReference type="NCBIfam" id="TIGR00086">
    <property type="entry name" value="smpB"/>
    <property type="match status" value="1"/>
</dbReference>
<dbReference type="KEGG" id="amar:AMRN_0331"/>
<accession>A0A347THM3</accession>
<dbReference type="RefSeq" id="WP_118897339.1">
    <property type="nucleotide sequence ID" value="NZ_CP032101.1"/>
</dbReference>
<evidence type="ECO:0000256" key="2">
    <source>
        <dbReference type="ARBA" id="ARBA00022884"/>
    </source>
</evidence>
<dbReference type="GO" id="GO:0070930">
    <property type="term" value="P:trans-translation-dependent protein tagging"/>
    <property type="evidence" value="ECO:0007669"/>
    <property type="project" value="TreeGrafter"/>
</dbReference>
<dbReference type="Gene3D" id="2.40.280.10">
    <property type="match status" value="1"/>
</dbReference>
<keyword evidence="1 3" id="KW-0963">Cytoplasm</keyword>
<dbReference type="PROSITE" id="PS01317">
    <property type="entry name" value="SSRP"/>
    <property type="match status" value="1"/>
</dbReference>
<dbReference type="GO" id="GO:0070929">
    <property type="term" value="P:trans-translation"/>
    <property type="evidence" value="ECO:0007669"/>
    <property type="project" value="UniProtKB-UniRule"/>
</dbReference>
<evidence type="ECO:0000313" key="5">
    <source>
        <dbReference type="Proteomes" id="UP000264693"/>
    </source>
</evidence>
<dbReference type="AlphaFoldDB" id="A0A347THM3"/>
<dbReference type="PANTHER" id="PTHR30308">
    <property type="entry name" value="TMRNA-BINDING COMPONENT OF TRANS-TRANSLATION TAGGING COMPLEX"/>
    <property type="match status" value="1"/>
</dbReference>
<dbReference type="PANTHER" id="PTHR30308:SF2">
    <property type="entry name" value="SSRA-BINDING PROTEIN"/>
    <property type="match status" value="1"/>
</dbReference>